<dbReference type="OrthoDB" id="1684419at2"/>
<gene>
    <name evidence="1" type="ORF">BEP19_13895</name>
</gene>
<organism evidence="1 2">
    <name type="scientific">Ammoniphilus oxalaticus</name>
    <dbReference type="NCBI Taxonomy" id="66863"/>
    <lineage>
        <taxon>Bacteria</taxon>
        <taxon>Bacillati</taxon>
        <taxon>Bacillota</taxon>
        <taxon>Bacilli</taxon>
        <taxon>Bacillales</taxon>
        <taxon>Paenibacillaceae</taxon>
        <taxon>Aneurinibacillus group</taxon>
        <taxon>Ammoniphilus</taxon>
    </lineage>
</organism>
<proteinExistence type="predicted"/>
<accession>A0A419SEH4</accession>
<reference evidence="1 2" key="1">
    <citation type="submission" date="2016-08" db="EMBL/GenBank/DDBJ databases">
        <title>Novel Firmicute Genomes.</title>
        <authorList>
            <person name="Poppleton D.I."/>
            <person name="Gribaldo S."/>
        </authorList>
    </citation>
    <scope>NUCLEOTIDE SEQUENCE [LARGE SCALE GENOMIC DNA]</scope>
    <source>
        <strain evidence="1 2">RAOx-1</strain>
    </source>
</reference>
<sequence>MIFIEFCQSNMALWTKSVFEQLGHDPEWSDAEVMESECLGNCEQCFAQPFAIVEGEVVAADTPDALLTEIRAFIKKKEELDRQWRELGF</sequence>
<evidence type="ECO:0008006" key="3">
    <source>
        <dbReference type="Google" id="ProtNLM"/>
    </source>
</evidence>
<dbReference type="Pfam" id="PF07293">
    <property type="entry name" value="DUF1450"/>
    <property type="match status" value="1"/>
</dbReference>
<protein>
    <recommendedName>
        <fullName evidence="3">UDP-N-acetylmuramoylalanine--D-glutamate ligase</fullName>
    </recommendedName>
</protein>
<dbReference type="AlphaFoldDB" id="A0A419SEH4"/>
<name>A0A419SEH4_9BACL</name>
<dbReference type="EMBL" id="MCHY01000011">
    <property type="protein sequence ID" value="RKD21718.1"/>
    <property type="molecule type" value="Genomic_DNA"/>
</dbReference>
<evidence type="ECO:0000313" key="1">
    <source>
        <dbReference type="EMBL" id="RKD21718.1"/>
    </source>
</evidence>
<comment type="caution">
    <text evidence="1">The sequence shown here is derived from an EMBL/GenBank/DDBJ whole genome shotgun (WGS) entry which is preliminary data.</text>
</comment>
<evidence type="ECO:0000313" key="2">
    <source>
        <dbReference type="Proteomes" id="UP000284219"/>
    </source>
</evidence>
<dbReference type="RefSeq" id="WP_120190832.1">
    <property type="nucleotide sequence ID" value="NZ_MCHY01000011.1"/>
</dbReference>
<keyword evidence="2" id="KW-1185">Reference proteome</keyword>
<dbReference type="Proteomes" id="UP000284219">
    <property type="component" value="Unassembled WGS sequence"/>
</dbReference>
<dbReference type="InterPro" id="IPR009910">
    <property type="entry name" value="DUF1450"/>
</dbReference>